<dbReference type="PATRIC" id="fig|394096.3.peg.5490"/>
<dbReference type="PANTHER" id="PTHR33393:SF11">
    <property type="entry name" value="POLYGLUTAMINE SYNTHESIS ACCESSORY PROTEIN RV0574C-RELATED"/>
    <property type="match status" value="1"/>
</dbReference>
<gene>
    <name evidence="3" type="ORF">DB31_1149</name>
</gene>
<dbReference type="SUPFAM" id="SSF56300">
    <property type="entry name" value="Metallo-dependent phosphatases"/>
    <property type="match status" value="1"/>
</dbReference>
<organism evidence="3 4">
    <name type="scientific">Hyalangium minutum</name>
    <dbReference type="NCBI Taxonomy" id="394096"/>
    <lineage>
        <taxon>Bacteria</taxon>
        <taxon>Pseudomonadati</taxon>
        <taxon>Myxococcota</taxon>
        <taxon>Myxococcia</taxon>
        <taxon>Myxococcales</taxon>
        <taxon>Cystobacterineae</taxon>
        <taxon>Archangiaceae</taxon>
        <taxon>Hyalangium</taxon>
    </lineage>
</organism>
<dbReference type="STRING" id="394096.DB31_1149"/>
<reference evidence="3 4" key="1">
    <citation type="submission" date="2014-04" db="EMBL/GenBank/DDBJ databases">
        <title>Genome assembly of Hyalangium minutum DSM 14724.</title>
        <authorList>
            <person name="Sharma G."/>
            <person name="Subramanian S."/>
        </authorList>
    </citation>
    <scope>NUCLEOTIDE SEQUENCE [LARGE SCALE GENOMIC DNA]</scope>
    <source>
        <strain evidence="3 4">DSM 14724</strain>
    </source>
</reference>
<proteinExistence type="inferred from homology"/>
<comment type="similarity">
    <text evidence="1">Belongs to the CapA family.</text>
</comment>
<dbReference type="Gene3D" id="3.60.21.10">
    <property type="match status" value="1"/>
</dbReference>
<accession>A0A085WEH1</accession>
<evidence type="ECO:0000256" key="1">
    <source>
        <dbReference type="ARBA" id="ARBA00005662"/>
    </source>
</evidence>
<keyword evidence="4" id="KW-1185">Reference proteome</keyword>
<evidence type="ECO:0000259" key="2">
    <source>
        <dbReference type="SMART" id="SM00854"/>
    </source>
</evidence>
<dbReference type="AlphaFoldDB" id="A0A085WEH1"/>
<comment type="caution">
    <text evidence="3">The sequence shown here is derived from an EMBL/GenBank/DDBJ whole genome shotgun (WGS) entry which is preliminary data.</text>
</comment>
<dbReference type="Proteomes" id="UP000028725">
    <property type="component" value="Unassembled WGS sequence"/>
</dbReference>
<dbReference type="InterPro" id="IPR019079">
    <property type="entry name" value="Capsule_synth_CapA"/>
</dbReference>
<dbReference type="PANTHER" id="PTHR33393">
    <property type="entry name" value="POLYGLUTAMINE SYNTHESIS ACCESSORY PROTEIN RV0574C-RELATED"/>
    <property type="match status" value="1"/>
</dbReference>
<evidence type="ECO:0000313" key="3">
    <source>
        <dbReference type="EMBL" id="KFE66084.1"/>
    </source>
</evidence>
<feature type="domain" description="Capsule synthesis protein CapA" evidence="2">
    <location>
        <begin position="10"/>
        <end position="230"/>
    </location>
</feature>
<protein>
    <recommendedName>
        <fullName evidence="2">Capsule synthesis protein CapA domain-containing protein</fullName>
    </recommendedName>
</protein>
<dbReference type="Pfam" id="PF09587">
    <property type="entry name" value="PGA_cap"/>
    <property type="match status" value="1"/>
</dbReference>
<name>A0A085WEH1_9BACT</name>
<dbReference type="CDD" id="cd07381">
    <property type="entry name" value="MPP_CapA"/>
    <property type="match status" value="1"/>
</dbReference>
<evidence type="ECO:0000313" key="4">
    <source>
        <dbReference type="Proteomes" id="UP000028725"/>
    </source>
</evidence>
<dbReference type="InterPro" id="IPR029052">
    <property type="entry name" value="Metallo-depent_PP-like"/>
</dbReference>
<sequence length="451" mass="48713">MGRAEAGEARLLFVGDILAERGTPEPEAGNSWLKEARASQLVVGNLEGALGEASSCVRPTPQSPCFAMPEQTAGLLARAGFTALGLENNHVGDLGPEAPVRTARELVEQGVFPLRYESSPTFLRVGELTVGLVSLSRVSKGTGPVREVPSVALAQKLRLARQLSNLVVVYVHWGEELFDWPHPDQRQAARWLVAQGADLIIGHHPHVVQPPECVEGRPVFFSVGNFRFRDKYPAGREGLAADCRAEEGTLRCGGLKTSFAFGSGWPEAAPSPETTERLKHCEVPLHAPLELAGLKLQARSALSEQPTAEVELVHEGKVTARVGSGALVALETGPMDAGGEPRLFTVERRFSPLDGEEGLRPYVYEARGGRLVARWRGSGLAWPLLDARLLPGEPGVLCARHRMDSFVALRPSAPGSRVAAYRWKGFGFKGDDSDELALRCEARLAVGEARR</sequence>
<dbReference type="SMART" id="SM00854">
    <property type="entry name" value="PGA_cap"/>
    <property type="match status" value="1"/>
</dbReference>
<dbReference type="InterPro" id="IPR052169">
    <property type="entry name" value="CW_Biosynth-Accessory"/>
</dbReference>
<dbReference type="EMBL" id="JMCB01000011">
    <property type="protein sequence ID" value="KFE66084.1"/>
    <property type="molecule type" value="Genomic_DNA"/>
</dbReference>